<dbReference type="Gene3D" id="1.20.120.330">
    <property type="entry name" value="Nucleotidyltransferases domain 2"/>
    <property type="match status" value="1"/>
</dbReference>
<evidence type="ECO:0008006" key="2">
    <source>
        <dbReference type="Google" id="ProtNLM"/>
    </source>
</evidence>
<organism evidence="1">
    <name type="scientific">uncultured Methanosarcinales archaeon</name>
    <dbReference type="NCBI Taxonomy" id="183757"/>
    <lineage>
        <taxon>Archaea</taxon>
        <taxon>Methanobacteriati</taxon>
        <taxon>Methanobacteriota</taxon>
        <taxon>Stenosarchaea group</taxon>
        <taxon>Methanomicrobia</taxon>
        <taxon>Methanosarcinales</taxon>
        <taxon>environmental samples</taxon>
    </lineage>
</organism>
<sequence>MYYCGIYMTFDWSEYLKLAQELAGDDVSSPGEEAKLRSSVSRAYYAAFCKARNHLRDIDEHKKILSEIPPKVNVHIYVRNQFKNNTDESYKKIGGDLDRLRLFRNAADYDDFVSGLESTMVMSLKLTRSVIPTLNTL</sequence>
<accession>A0A7H1KNZ6</accession>
<protein>
    <recommendedName>
        <fullName evidence="2">HEPN domain-containing protein</fullName>
    </recommendedName>
</protein>
<gene>
    <name evidence="1" type="ORF">GNCGGNMO_00022</name>
</gene>
<name>A0A7H1KNZ6_9EURY</name>
<dbReference type="AlphaFoldDB" id="A0A7H1KNZ6"/>
<dbReference type="EMBL" id="MT776528">
    <property type="protein sequence ID" value="QNT35660.1"/>
    <property type="molecule type" value="Genomic_DNA"/>
</dbReference>
<reference evidence="1" key="1">
    <citation type="submission" date="2020-07" db="EMBL/GenBank/DDBJ databases">
        <title>Unique genomic features of the anaerobic methanotrophic archaea.</title>
        <authorList>
            <person name="Chadwick G.L."/>
            <person name="Skennerton C.T."/>
            <person name="Laso-Perez R."/>
            <person name="Leu A.O."/>
            <person name="Speth D.R."/>
            <person name="Yu H."/>
            <person name="Morgan-Lang C."/>
            <person name="Hatzenpichler R."/>
            <person name="Goudeau D."/>
            <person name="Malmstrom R."/>
            <person name="Brazelton W.J."/>
            <person name="Woyke T."/>
            <person name="Hallam S.J."/>
            <person name="Tyson G.W."/>
            <person name="Wegener G."/>
            <person name="Boetius A."/>
            <person name="Orphan V."/>
        </authorList>
    </citation>
    <scope>NUCLEOTIDE SEQUENCE</scope>
</reference>
<evidence type="ECO:0000313" key="1">
    <source>
        <dbReference type="EMBL" id="QNT35660.1"/>
    </source>
</evidence>
<proteinExistence type="predicted"/>